<evidence type="ECO:0000259" key="3">
    <source>
        <dbReference type="Pfam" id="PF03281"/>
    </source>
</evidence>
<dbReference type="Gene3D" id="1.10.1410.40">
    <property type="match status" value="1"/>
</dbReference>
<dbReference type="AlphaFoldDB" id="A0A6A4TAB3"/>
<dbReference type="InterPro" id="IPR024810">
    <property type="entry name" value="MAB21L/cGLR"/>
</dbReference>
<evidence type="ECO:0000256" key="2">
    <source>
        <dbReference type="SAM" id="MobiDB-lite"/>
    </source>
</evidence>
<feature type="region of interest" description="Disordered" evidence="2">
    <location>
        <begin position="486"/>
        <end position="511"/>
    </location>
</feature>
<evidence type="ECO:0000313" key="6">
    <source>
        <dbReference type="Proteomes" id="UP000438429"/>
    </source>
</evidence>
<dbReference type="Pfam" id="PF20266">
    <property type="entry name" value="Mab-21_C"/>
    <property type="match status" value="1"/>
</dbReference>
<gene>
    <name evidence="5" type="ORF">F2P81_009576</name>
</gene>
<dbReference type="SMART" id="SM01265">
    <property type="entry name" value="Mab-21"/>
    <property type="match status" value="1"/>
</dbReference>
<evidence type="ECO:0000313" key="5">
    <source>
        <dbReference type="EMBL" id="KAF0039092.1"/>
    </source>
</evidence>
<dbReference type="InterPro" id="IPR046903">
    <property type="entry name" value="Mab-21-like_nuc_Trfase"/>
</dbReference>
<feature type="compositionally biased region" description="Acidic residues" evidence="2">
    <location>
        <begin position="486"/>
        <end position="501"/>
    </location>
</feature>
<feature type="region of interest" description="Disordered" evidence="2">
    <location>
        <begin position="768"/>
        <end position="794"/>
    </location>
</feature>
<dbReference type="EMBL" id="VEVO01000008">
    <property type="protein sequence ID" value="KAF0039092.1"/>
    <property type="molecule type" value="Genomic_DNA"/>
</dbReference>
<feature type="region of interest" description="Disordered" evidence="2">
    <location>
        <begin position="1"/>
        <end position="29"/>
    </location>
</feature>
<comment type="caution">
    <text evidence="5">The sequence shown here is derived from an EMBL/GenBank/DDBJ whole genome shotgun (WGS) entry which is preliminary data.</text>
</comment>
<comment type="similarity">
    <text evidence="1">Belongs to the mab-21 family.</text>
</comment>
<feature type="domain" description="Mab-21-like nucleotidyltransferase" evidence="3">
    <location>
        <begin position="509"/>
        <end position="641"/>
    </location>
</feature>
<sequence length="837" mass="93359">MFIQAPQRSKVPGRAPERRGSVTTARHETKGEQTFVRGDRVYSPRHAHSFRQLCEARMDLNHCLNRAANSLTHALGHKEACNKQTPIQFGTIDWGAGRQRRLMEADGKKTEDLSALRFAGTVFPTPIGQCEMLQNSCVHLSIGTDYSHMLVIKPLVERQVRHEEQGKSSTVEQQIEVAVIISPMVIMRGEDILRDTQLHHKNKTVKAAQPLVFRLWDTHSHTHTNTHESTKHDRLRYRPKTRSCVRGFGGGRRGIRGSRSVCLPLQLFETANKYHFYHSLALLGAAHSGKPAVDTLMNQTLYVTVDNSSHSQCDCSVCFVEMESLMSAVAPRSPAPAKKLSEVDFRSGATLEQLSAQVSELVVVEQGEFGDQTALEVHTAKDFIFNMLGLVQKVDQRLPVANEYLLLSGGAREGVLDLNPEDLGDYAKGADFDLDFTLLVPALKLHDRNQPVTLDMRHSPPCHSWLSLRLCDSNILSRWSVCCEEENGLPTEEDEDEEEGEMDKGSIPSLGSPQSLDGCYFSPTLVTDWFWAVVSEAVEELRRSPQRGIPTPDRLERNGALTTIILQAGSSRVLYDLLPVVSFRGWPAVAQGWLTANHFWDGKITEEEAISGFYLLPCCSPLGGRPDREWRLAFSRSEVQLKKCIPFPMAQAFQAAKAVLSRILARPRTGLSLYHLRTLLFWACDRLPGAYLSCHDADTAGRLLLGLLDDLAHCILGKNCPNYFLPQCNMLEHLTDGQALLLARKLAHVRSDPSEHLRAALDQAQQAGQLKKELTASTNGHSSPGHHPANGIISPSEDRLAQRLQQLVTENPGKSISVFLNPDDVTRPHFRIDDKFY</sequence>
<dbReference type="PANTHER" id="PTHR10656:SF48">
    <property type="entry name" value="TRANSMEMBRANE PROTEIN 102"/>
    <property type="match status" value="1"/>
</dbReference>
<evidence type="ECO:0000256" key="1">
    <source>
        <dbReference type="ARBA" id="ARBA00008307"/>
    </source>
</evidence>
<dbReference type="InterPro" id="IPR046906">
    <property type="entry name" value="Mab-21_HhH/H2TH-like"/>
</dbReference>
<feature type="compositionally biased region" description="Basic and acidic residues" evidence="2">
    <location>
        <begin position="15"/>
        <end position="29"/>
    </location>
</feature>
<feature type="domain" description="Mab-21-like HhH/H2TH-like" evidence="4">
    <location>
        <begin position="670"/>
        <end position="747"/>
    </location>
</feature>
<name>A0A6A4TAB3_SCOMX</name>
<reference evidence="5 6" key="1">
    <citation type="submission" date="2019-06" db="EMBL/GenBank/DDBJ databases">
        <title>Draft genomes of female and male turbot (Scophthalmus maximus).</title>
        <authorList>
            <person name="Xu H."/>
            <person name="Xu X.-W."/>
            <person name="Shao C."/>
            <person name="Chen S."/>
        </authorList>
    </citation>
    <scope>NUCLEOTIDE SEQUENCE [LARGE SCALE GENOMIC DNA]</scope>
    <source>
        <strain evidence="5">Ysfricsl-2016a</strain>
        <tissue evidence="5">Blood</tissue>
    </source>
</reference>
<proteinExistence type="inferred from homology"/>
<dbReference type="Proteomes" id="UP000438429">
    <property type="component" value="Unassembled WGS sequence"/>
</dbReference>
<dbReference type="PANTHER" id="PTHR10656">
    <property type="entry name" value="CELL FATE DETERMINING PROTEIN MAB21-RELATED"/>
    <property type="match status" value="1"/>
</dbReference>
<evidence type="ECO:0000259" key="4">
    <source>
        <dbReference type="Pfam" id="PF20266"/>
    </source>
</evidence>
<protein>
    <submittedName>
        <fullName evidence="5">Uncharacterized protein</fullName>
    </submittedName>
</protein>
<dbReference type="Pfam" id="PF03281">
    <property type="entry name" value="Mab-21"/>
    <property type="match status" value="1"/>
</dbReference>
<organism evidence="5 6">
    <name type="scientific">Scophthalmus maximus</name>
    <name type="common">Turbot</name>
    <name type="synonym">Psetta maxima</name>
    <dbReference type="NCBI Taxonomy" id="52904"/>
    <lineage>
        <taxon>Eukaryota</taxon>
        <taxon>Metazoa</taxon>
        <taxon>Chordata</taxon>
        <taxon>Craniata</taxon>
        <taxon>Vertebrata</taxon>
        <taxon>Euteleostomi</taxon>
        <taxon>Actinopterygii</taxon>
        <taxon>Neopterygii</taxon>
        <taxon>Teleostei</taxon>
        <taxon>Neoteleostei</taxon>
        <taxon>Acanthomorphata</taxon>
        <taxon>Carangaria</taxon>
        <taxon>Pleuronectiformes</taxon>
        <taxon>Pleuronectoidei</taxon>
        <taxon>Scophthalmidae</taxon>
        <taxon>Scophthalmus</taxon>
    </lineage>
</organism>
<accession>A0A6A4TAB3</accession>